<evidence type="ECO:0000313" key="11">
    <source>
        <dbReference type="EMBL" id="MBS3062152.1"/>
    </source>
</evidence>
<dbReference type="Pfam" id="PF02355">
    <property type="entry name" value="SecD_SecF_C"/>
    <property type="match status" value="1"/>
</dbReference>
<dbReference type="EMBL" id="JAGVWC010000012">
    <property type="protein sequence ID" value="MBS3062152.1"/>
    <property type="molecule type" value="Genomic_DNA"/>
</dbReference>
<dbReference type="PANTHER" id="PTHR30081">
    <property type="entry name" value="PROTEIN-EXPORT MEMBRANE PROTEIN SEC"/>
    <property type="match status" value="1"/>
</dbReference>
<reference evidence="11" key="2">
    <citation type="submission" date="2021-05" db="EMBL/GenBank/DDBJ databases">
        <title>Protein family content uncovers lineage relationships and bacterial pathway maintenance mechanisms in DPANN archaea.</title>
        <authorList>
            <person name="Castelle C.J."/>
            <person name="Meheust R."/>
            <person name="Jaffe A.L."/>
            <person name="Seitz K."/>
            <person name="Gong X."/>
            <person name="Baker B.J."/>
            <person name="Banfield J.F."/>
        </authorList>
    </citation>
    <scope>NUCLEOTIDE SEQUENCE</scope>
    <source>
        <strain evidence="11">RIFCSPLOWO2_01_FULL_AR10_48_17</strain>
    </source>
</reference>
<evidence type="ECO:0000256" key="1">
    <source>
        <dbReference type="ARBA" id="ARBA00004651"/>
    </source>
</evidence>
<keyword evidence="3 9" id="KW-1003">Cell membrane</keyword>
<feature type="transmembrane region" description="Helical" evidence="9">
    <location>
        <begin position="286"/>
        <end position="312"/>
    </location>
</feature>
<keyword evidence="8 9" id="KW-0472">Membrane</keyword>
<comment type="subcellular location">
    <subcellularLocation>
        <location evidence="1 9">Cell membrane</location>
        <topology evidence="1 9">Multi-pass membrane protein</topology>
    </subcellularLocation>
</comment>
<comment type="subunit">
    <text evidence="9">Part of the protein translocation apparatus. Forms a complex with SecD.</text>
</comment>
<evidence type="ECO:0000256" key="3">
    <source>
        <dbReference type="ARBA" id="ARBA00022475"/>
    </source>
</evidence>
<evidence type="ECO:0000256" key="5">
    <source>
        <dbReference type="ARBA" id="ARBA00022927"/>
    </source>
</evidence>
<evidence type="ECO:0000256" key="6">
    <source>
        <dbReference type="ARBA" id="ARBA00022989"/>
    </source>
</evidence>
<feature type="transmembrane region" description="Helical" evidence="9">
    <location>
        <begin position="194"/>
        <end position="213"/>
    </location>
</feature>
<comment type="caution">
    <text evidence="11">The sequence shown here is derived from an EMBL/GenBank/DDBJ whole genome shotgun (WGS) entry which is preliminary data.</text>
</comment>
<evidence type="ECO:0000256" key="7">
    <source>
        <dbReference type="ARBA" id="ARBA00023010"/>
    </source>
</evidence>
<feature type="transmembrane region" description="Helical" evidence="9">
    <location>
        <begin position="12"/>
        <end position="29"/>
    </location>
</feature>
<keyword evidence="4 9" id="KW-0812">Transmembrane</keyword>
<dbReference type="HAMAP" id="MF_01464_A">
    <property type="entry name" value="SecF_A"/>
    <property type="match status" value="1"/>
</dbReference>
<organism evidence="11 12">
    <name type="scientific">Candidatus Iainarchaeum sp</name>
    <dbReference type="NCBI Taxonomy" id="3101447"/>
    <lineage>
        <taxon>Archaea</taxon>
        <taxon>Candidatus Iainarchaeota</taxon>
        <taxon>Candidatus Iainarchaeia</taxon>
        <taxon>Candidatus Iainarchaeales</taxon>
        <taxon>Candidatus Iainarchaeaceae</taxon>
        <taxon>Candidatus Iainarchaeum</taxon>
    </lineage>
</organism>
<dbReference type="Gene3D" id="1.20.1640.10">
    <property type="entry name" value="Multidrug efflux transporter AcrB transmembrane domain"/>
    <property type="match status" value="1"/>
</dbReference>
<evidence type="ECO:0000259" key="10">
    <source>
        <dbReference type="Pfam" id="PF02355"/>
    </source>
</evidence>
<feature type="transmembrane region" description="Helical" evidence="9">
    <location>
        <begin position="220"/>
        <end position="240"/>
    </location>
</feature>
<dbReference type="AlphaFoldDB" id="A0A8T4L8C9"/>
<keyword evidence="2 9" id="KW-0813">Transport</keyword>
<protein>
    <recommendedName>
        <fullName evidence="9">Protein-export membrane protein SecF</fullName>
    </recommendedName>
</protein>
<dbReference type="PANTHER" id="PTHR30081:SF8">
    <property type="entry name" value="PROTEIN TRANSLOCASE SUBUNIT SECF"/>
    <property type="match status" value="1"/>
</dbReference>
<feature type="transmembrane region" description="Helical" evidence="9">
    <location>
        <begin position="318"/>
        <end position="344"/>
    </location>
</feature>
<dbReference type="InterPro" id="IPR024921">
    <property type="entry name" value="SecF_arc"/>
</dbReference>
<comment type="similarity">
    <text evidence="9">Belongs to the SecD/SecF family. SecF subfamily.</text>
</comment>
<dbReference type="InterPro" id="IPR022813">
    <property type="entry name" value="SecD/SecF_arch_bac"/>
</dbReference>
<keyword evidence="5 9" id="KW-0653">Protein transport</keyword>
<keyword evidence="7 9" id="KW-0811">Translocation</keyword>
<keyword evidence="6 9" id="KW-1133">Transmembrane helix</keyword>
<dbReference type="GO" id="GO:0065002">
    <property type="term" value="P:intracellular protein transmembrane transport"/>
    <property type="evidence" value="ECO:0007669"/>
    <property type="project" value="UniProtKB-UniRule"/>
</dbReference>
<gene>
    <name evidence="9" type="primary">secF</name>
    <name evidence="11" type="ORF">J4215_06225</name>
</gene>
<name>A0A8T4L8C9_9ARCH</name>
<proteinExistence type="inferred from homology"/>
<dbReference type="InterPro" id="IPR048634">
    <property type="entry name" value="SecD_SecF_C"/>
</dbReference>
<dbReference type="Proteomes" id="UP000675968">
    <property type="component" value="Unassembled WGS sequence"/>
</dbReference>
<feature type="domain" description="Protein export membrane protein SecD/SecF C-terminal" evidence="10">
    <location>
        <begin position="169"/>
        <end position="346"/>
    </location>
</feature>
<dbReference type="SUPFAM" id="SSF82866">
    <property type="entry name" value="Multidrug efflux transporter AcrB transmembrane domain"/>
    <property type="match status" value="1"/>
</dbReference>
<comment type="function">
    <text evidence="9">Involved in protein export.</text>
</comment>
<dbReference type="GO" id="GO:0006605">
    <property type="term" value="P:protein targeting"/>
    <property type="evidence" value="ECO:0007669"/>
    <property type="project" value="UniProtKB-UniRule"/>
</dbReference>
<evidence type="ECO:0000256" key="8">
    <source>
        <dbReference type="ARBA" id="ARBA00023136"/>
    </source>
</evidence>
<feature type="transmembrane region" description="Helical" evidence="9">
    <location>
        <begin position="246"/>
        <end position="266"/>
    </location>
</feature>
<dbReference type="GO" id="GO:0005886">
    <property type="term" value="C:plasma membrane"/>
    <property type="evidence" value="ECO:0007669"/>
    <property type="project" value="UniProtKB-SubCell"/>
</dbReference>
<reference evidence="11" key="1">
    <citation type="submission" date="2021-03" db="EMBL/GenBank/DDBJ databases">
        <authorList>
            <person name="Jaffe A."/>
        </authorList>
    </citation>
    <scope>NUCLEOTIDE SEQUENCE</scope>
    <source>
        <strain evidence="11">RIFCSPLOWO2_01_FULL_AR10_48_17</strain>
    </source>
</reference>
<sequence length="355" mass="38363">MGFNLYAGNYKLLLVIPFILTFVLVYLAFVSPGLTQGLDIKGGTLLMIQTESPVDGPGLESHLENQFDLLDLKITTTSFGVRVQYADSAALGEARVALLRANQELAANPVQAKIDAQLAVSHTTKYLSSVPDLSGMEPGPAVTEAQNTLIRADETLSKNLQDSIFSFLNIDPANARIQKRQIGAALGQVFWNNALYVTFLGVVGILIVIYFFFRELVPTLGIVFAAVFDILAGLAFMALLQIPLSLATIPALLMLIGYSIDGEILLSTRILKKKRGDDLDHAMDSFGTGMTMTLTALAAVSVMLGLSFFTGISVVYEIGAVLFGGLVGDIIVTWLFSAPMVLWYSETKKRKKVAA</sequence>
<evidence type="ECO:0000256" key="4">
    <source>
        <dbReference type="ARBA" id="ARBA00022692"/>
    </source>
</evidence>
<evidence type="ECO:0000256" key="9">
    <source>
        <dbReference type="HAMAP-Rule" id="MF_01464"/>
    </source>
</evidence>
<evidence type="ECO:0000256" key="2">
    <source>
        <dbReference type="ARBA" id="ARBA00022448"/>
    </source>
</evidence>
<accession>A0A8T4L8C9</accession>
<evidence type="ECO:0000313" key="12">
    <source>
        <dbReference type="Proteomes" id="UP000675968"/>
    </source>
</evidence>